<name>A0ABP8J7M5_9MICO</name>
<comment type="caution">
    <text evidence="1">The sequence shown here is derived from an EMBL/GenBank/DDBJ whole genome shotgun (WGS) entry which is preliminary data.</text>
</comment>
<evidence type="ECO:0000313" key="2">
    <source>
        <dbReference type="Proteomes" id="UP001500642"/>
    </source>
</evidence>
<keyword evidence="2" id="KW-1185">Reference proteome</keyword>
<evidence type="ECO:0008006" key="3">
    <source>
        <dbReference type="Google" id="ProtNLM"/>
    </source>
</evidence>
<dbReference type="EMBL" id="BAABGL010000004">
    <property type="protein sequence ID" value="GAA4386453.1"/>
    <property type="molecule type" value="Genomic_DNA"/>
</dbReference>
<reference evidence="2" key="1">
    <citation type="journal article" date="2019" name="Int. J. Syst. Evol. Microbiol.">
        <title>The Global Catalogue of Microorganisms (GCM) 10K type strain sequencing project: providing services to taxonomists for standard genome sequencing and annotation.</title>
        <authorList>
            <consortium name="The Broad Institute Genomics Platform"/>
            <consortium name="The Broad Institute Genome Sequencing Center for Infectious Disease"/>
            <person name="Wu L."/>
            <person name="Ma J."/>
        </authorList>
    </citation>
    <scope>NUCLEOTIDE SEQUENCE [LARGE SCALE GENOMIC DNA]</scope>
    <source>
        <strain evidence="2">JCM 17808</strain>
    </source>
</reference>
<gene>
    <name evidence="1" type="ORF">GCM10023167_09380</name>
</gene>
<sequence>MLRGRPVRTAGLLGLRVRRAVGHGAGAVLPGLPGAARAAVRRHPLRQGTLWSAVLGRSTLRRHAGVRRRSLRPARVPAGGGAGVLVMGMVAHTCLDRLRRPGRARCLCSDPA</sequence>
<proteinExistence type="predicted"/>
<accession>A0ABP8J7M5</accession>
<dbReference type="Proteomes" id="UP001500642">
    <property type="component" value="Unassembled WGS sequence"/>
</dbReference>
<organism evidence="1 2">
    <name type="scientific">Brevibacterium pityocampae</name>
    <dbReference type="NCBI Taxonomy" id="506594"/>
    <lineage>
        <taxon>Bacteria</taxon>
        <taxon>Bacillati</taxon>
        <taxon>Actinomycetota</taxon>
        <taxon>Actinomycetes</taxon>
        <taxon>Micrococcales</taxon>
        <taxon>Brevibacteriaceae</taxon>
        <taxon>Brevibacterium</taxon>
    </lineage>
</organism>
<protein>
    <recommendedName>
        <fullName evidence="3">DUF4184 domain-containing protein</fullName>
    </recommendedName>
</protein>
<evidence type="ECO:0000313" key="1">
    <source>
        <dbReference type="EMBL" id="GAA4386453.1"/>
    </source>
</evidence>